<organism evidence="2 3">
    <name type="scientific">Roseibium album</name>
    <dbReference type="NCBI Taxonomy" id="311410"/>
    <lineage>
        <taxon>Bacteria</taxon>
        <taxon>Pseudomonadati</taxon>
        <taxon>Pseudomonadota</taxon>
        <taxon>Alphaproteobacteria</taxon>
        <taxon>Hyphomicrobiales</taxon>
        <taxon>Stappiaceae</taxon>
        <taxon>Roseibium</taxon>
    </lineage>
</organism>
<gene>
    <name evidence="2" type="ORF">LA5096_03510</name>
</gene>
<keyword evidence="1" id="KW-0812">Transmembrane</keyword>
<feature type="transmembrane region" description="Helical" evidence="1">
    <location>
        <begin position="90"/>
        <end position="117"/>
    </location>
</feature>
<feature type="transmembrane region" description="Helical" evidence="1">
    <location>
        <begin position="65"/>
        <end position="84"/>
    </location>
</feature>
<evidence type="ECO:0000313" key="2">
    <source>
        <dbReference type="EMBL" id="CTQ73068.1"/>
    </source>
</evidence>
<dbReference type="EMBL" id="CXWC01000011">
    <property type="protein sequence ID" value="CTQ73068.1"/>
    <property type="molecule type" value="Genomic_DNA"/>
</dbReference>
<keyword evidence="3" id="KW-1185">Reference proteome</keyword>
<feature type="transmembrane region" description="Helical" evidence="1">
    <location>
        <begin position="20"/>
        <end position="44"/>
    </location>
</feature>
<evidence type="ECO:0008006" key="4">
    <source>
        <dbReference type="Google" id="ProtNLM"/>
    </source>
</evidence>
<accession>A0A0M7ADA3</accession>
<protein>
    <recommendedName>
        <fullName evidence="4">DUF4870 domain-containing protein</fullName>
    </recommendedName>
</protein>
<proteinExistence type="predicted"/>
<dbReference type="OrthoDB" id="7866804at2"/>
<evidence type="ECO:0000256" key="1">
    <source>
        <dbReference type="SAM" id="Phobius"/>
    </source>
</evidence>
<reference evidence="3" key="1">
    <citation type="submission" date="2015-07" db="EMBL/GenBank/DDBJ databases">
        <authorList>
            <person name="Rodrigo-Torres Lidia"/>
            <person name="Arahal R.David."/>
        </authorList>
    </citation>
    <scope>NUCLEOTIDE SEQUENCE [LARGE SCALE GENOMIC DNA]</scope>
    <source>
        <strain evidence="3">CECT 5096</strain>
    </source>
</reference>
<evidence type="ECO:0000313" key="3">
    <source>
        <dbReference type="Proteomes" id="UP000049983"/>
    </source>
</evidence>
<keyword evidence="1" id="KW-1133">Transmembrane helix</keyword>
<dbReference type="AlphaFoldDB" id="A0A0M7ADA3"/>
<dbReference type="Proteomes" id="UP000049983">
    <property type="component" value="Unassembled WGS sequence"/>
</dbReference>
<dbReference type="GeneID" id="97670850"/>
<name>A0A0M7ADA3_9HYPH</name>
<dbReference type="RefSeq" id="WP_055111420.1">
    <property type="nucleotide sequence ID" value="NZ_CXWA01000006.1"/>
</dbReference>
<sequence>MANLNKPNVDARVAGPIATSLGNVFVCYALILTFFLAPLALFIAMRFSEPAEQSVFAHFYYIRTTIALLVIGCCVGGLLILLGADLSSSLILVGLAIFVLTGFLTLARCLVGGFCALRGRPPRSYRSYLV</sequence>
<dbReference type="STRING" id="311410.LA5095_00370"/>
<keyword evidence="1" id="KW-0472">Membrane</keyword>